<evidence type="ECO:0000313" key="2">
    <source>
        <dbReference type="Proteomes" id="UP001607303"/>
    </source>
</evidence>
<name>A0ABD2C269_VESMC</name>
<dbReference type="AlphaFoldDB" id="A0ABD2C269"/>
<accession>A0ABD2C269</accession>
<dbReference type="Proteomes" id="UP001607303">
    <property type="component" value="Unassembled WGS sequence"/>
</dbReference>
<evidence type="ECO:0000313" key="1">
    <source>
        <dbReference type="EMBL" id="KAL2739136.1"/>
    </source>
</evidence>
<reference evidence="1 2" key="1">
    <citation type="journal article" date="2024" name="Ann. Entomol. Soc. Am.">
        <title>Genomic analyses of the southern and eastern yellowjacket wasps (Hymenoptera: Vespidae) reveal evolutionary signatures of social life.</title>
        <authorList>
            <person name="Catto M.A."/>
            <person name="Caine P.B."/>
            <person name="Orr S.E."/>
            <person name="Hunt B.G."/>
            <person name="Goodisman M.A.D."/>
        </authorList>
    </citation>
    <scope>NUCLEOTIDE SEQUENCE [LARGE SCALE GENOMIC DNA]</scope>
    <source>
        <strain evidence="1">232</strain>
        <tissue evidence="1">Head and thorax</tissue>
    </source>
</reference>
<keyword evidence="2" id="KW-1185">Reference proteome</keyword>
<comment type="caution">
    <text evidence="1">The sequence shown here is derived from an EMBL/GenBank/DDBJ whole genome shotgun (WGS) entry which is preliminary data.</text>
</comment>
<organism evidence="1 2">
    <name type="scientific">Vespula maculifrons</name>
    <name type="common">Eastern yellow jacket</name>
    <name type="synonym">Wasp</name>
    <dbReference type="NCBI Taxonomy" id="7453"/>
    <lineage>
        <taxon>Eukaryota</taxon>
        <taxon>Metazoa</taxon>
        <taxon>Ecdysozoa</taxon>
        <taxon>Arthropoda</taxon>
        <taxon>Hexapoda</taxon>
        <taxon>Insecta</taxon>
        <taxon>Pterygota</taxon>
        <taxon>Neoptera</taxon>
        <taxon>Endopterygota</taxon>
        <taxon>Hymenoptera</taxon>
        <taxon>Apocrita</taxon>
        <taxon>Aculeata</taxon>
        <taxon>Vespoidea</taxon>
        <taxon>Vespidae</taxon>
        <taxon>Vespinae</taxon>
        <taxon>Vespula</taxon>
    </lineage>
</organism>
<sequence>MLISGISKLVDEDTVEITRASRNYAKSTSILTSIRNKARKRENIFVRKMFVRPRTLFQCSYEESINSEVSAFRKRLRNNNFFVAKESGDQYTLAIPYIIEDYNIEI</sequence>
<protein>
    <submittedName>
        <fullName evidence="1">Uncharacterized protein</fullName>
    </submittedName>
</protein>
<gene>
    <name evidence="1" type="ORF">V1477_010525</name>
</gene>
<dbReference type="EMBL" id="JAYRBN010000061">
    <property type="protein sequence ID" value="KAL2739136.1"/>
    <property type="molecule type" value="Genomic_DNA"/>
</dbReference>
<proteinExistence type="predicted"/>